<evidence type="ECO:0000313" key="8">
    <source>
        <dbReference type="EMBL" id="AXA37568.1"/>
    </source>
</evidence>
<comment type="similarity">
    <text evidence="5">Belongs to the Rap family.</text>
</comment>
<dbReference type="Proteomes" id="UP000262583">
    <property type="component" value="Chromosome"/>
</dbReference>
<keyword evidence="4 6" id="KW-0802">TPR repeat</keyword>
<dbReference type="PANTHER" id="PTHR46630:SF1">
    <property type="entry name" value="TETRATRICOPEPTIDE REPEAT PROTEIN 29"/>
    <property type="match status" value="1"/>
</dbReference>
<dbReference type="InterPro" id="IPR051476">
    <property type="entry name" value="Bac_ResReg_Asp_Phosphatase"/>
</dbReference>
<dbReference type="PANTHER" id="PTHR46630">
    <property type="entry name" value="TETRATRICOPEPTIDE REPEAT PROTEIN 29"/>
    <property type="match status" value="1"/>
</dbReference>
<dbReference type="AlphaFoldDB" id="A0A2Z4Y9R6"/>
<dbReference type="InterPro" id="IPR019734">
    <property type="entry name" value="TPR_rpt"/>
</dbReference>
<dbReference type="PROSITE" id="PS50005">
    <property type="entry name" value="TPR"/>
    <property type="match status" value="1"/>
</dbReference>
<evidence type="ECO:0000313" key="9">
    <source>
        <dbReference type="Proteomes" id="UP000262583"/>
    </source>
</evidence>
<organism evidence="8 9">
    <name type="scientific">Sumerlaea chitinivorans</name>
    <dbReference type="NCBI Taxonomy" id="2250252"/>
    <lineage>
        <taxon>Bacteria</taxon>
        <taxon>Candidatus Sumerlaeota</taxon>
        <taxon>Candidatus Sumerlaeia</taxon>
        <taxon>Candidatus Sumerlaeales</taxon>
        <taxon>Candidatus Sumerlaeaceae</taxon>
        <taxon>Candidatus Sumerlaea</taxon>
    </lineage>
</organism>
<reference evidence="8 9" key="1">
    <citation type="submission" date="2018-05" db="EMBL/GenBank/DDBJ databases">
        <title>A metagenomic window into the 2 km-deep terrestrial subsurface aquifer revealed taxonomically and functionally diverse microbial community comprising novel uncultured bacterial lineages.</title>
        <authorList>
            <person name="Kadnikov V.V."/>
            <person name="Mardanov A.V."/>
            <person name="Beletsky A.V."/>
            <person name="Banks D."/>
            <person name="Pimenov N.V."/>
            <person name="Frank Y.A."/>
            <person name="Karnachuk O.V."/>
            <person name="Ravin N.V."/>
        </authorList>
    </citation>
    <scope>NUCLEOTIDE SEQUENCE [LARGE SCALE GENOMIC DNA]</scope>
    <source>
        <strain evidence="8">BY</strain>
    </source>
</reference>
<dbReference type="SUPFAM" id="SSF81901">
    <property type="entry name" value="HCP-like"/>
    <property type="match status" value="1"/>
</dbReference>
<protein>
    <submittedName>
        <fullName evidence="8">Uncharacterized protein</fullName>
    </submittedName>
</protein>
<keyword evidence="3" id="KW-0677">Repeat</keyword>
<dbReference type="SMART" id="SM00028">
    <property type="entry name" value="TPR"/>
    <property type="match status" value="2"/>
</dbReference>
<keyword evidence="7" id="KW-0812">Transmembrane</keyword>
<proteinExistence type="inferred from homology"/>
<keyword evidence="2" id="KW-0963">Cytoplasm</keyword>
<gene>
    <name evidence="8" type="ORF">BRCON_2826</name>
</gene>
<dbReference type="KEGG" id="schv:BRCON_2826"/>
<dbReference type="Gene3D" id="1.25.40.10">
    <property type="entry name" value="Tetratricopeptide repeat domain"/>
    <property type="match status" value="1"/>
</dbReference>
<feature type="repeat" description="TPR" evidence="6">
    <location>
        <begin position="88"/>
        <end position="121"/>
    </location>
</feature>
<evidence type="ECO:0000256" key="1">
    <source>
        <dbReference type="ARBA" id="ARBA00004496"/>
    </source>
</evidence>
<keyword evidence="7" id="KW-0472">Membrane</keyword>
<evidence type="ECO:0000256" key="6">
    <source>
        <dbReference type="PROSITE-ProRule" id="PRU00339"/>
    </source>
</evidence>
<feature type="transmembrane region" description="Helical" evidence="7">
    <location>
        <begin position="28"/>
        <end position="47"/>
    </location>
</feature>
<sequence>MTEKTSSVAASALGPAHSGEGRRDLIAVEILVAIFVIVEITIVWLMAPQFVREFTRWQSLRYQQKGNYQAAIQKLEKLIQSPEGAKNPTYLAELGNAYLNIGNYDKSIEYYKRAQEYRTNVPSDDDDKPREYADFNTLIGLGYLRKGDLDTAETYLKKGIEANSKDKAAHFYLGEIEFQRGNYLKAVDYFKFVASDPAFRDKVRDYYRRIEEELFKEVK</sequence>
<comment type="subcellular location">
    <subcellularLocation>
        <location evidence="1">Cytoplasm</location>
    </subcellularLocation>
</comment>
<dbReference type="EMBL" id="CP030759">
    <property type="protein sequence ID" value="AXA37568.1"/>
    <property type="molecule type" value="Genomic_DNA"/>
</dbReference>
<dbReference type="InterPro" id="IPR011990">
    <property type="entry name" value="TPR-like_helical_dom_sf"/>
</dbReference>
<evidence type="ECO:0000256" key="5">
    <source>
        <dbReference type="ARBA" id="ARBA00038253"/>
    </source>
</evidence>
<name>A0A2Z4Y9R6_SUMC1</name>
<evidence type="ECO:0000256" key="7">
    <source>
        <dbReference type="SAM" id="Phobius"/>
    </source>
</evidence>
<keyword evidence="7" id="KW-1133">Transmembrane helix</keyword>
<dbReference type="Pfam" id="PF13432">
    <property type="entry name" value="TPR_16"/>
    <property type="match status" value="2"/>
</dbReference>
<evidence type="ECO:0000256" key="3">
    <source>
        <dbReference type="ARBA" id="ARBA00022737"/>
    </source>
</evidence>
<evidence type="ECO:0000256" key="2">
    <source>
        <dbReference type="ARBA" id="ARBA00022490"/>
    </source>
</evidence>
<accession>A0A2Z4Y9R6</accession>
<dbReference type="GO" id="GO:0005737">
    <property type="term" value="C:cytoplasm"/>
    <property type="evidence" value="ECO:0007669"/>
    <property type="project" value="UniProtKB-SubCell"/>
</dbReference>
<evidence type="ECO:0000256" key="4">
    <source>
        <dbReference type="ARBA" id="ARBA00022803"/>
    </source>
</evidence>